<dbReference type="PANTHER" id="PTHR10846:SF73">
    <property type="entry name" value="SODIUM_CALCIUM EXCHANGER MEMBRANE REGION DOMAIN-CONTAINING PROTEIN"/>
    <property type="match status" value="1"/>
</dbReference>
<dbReference type="InterPro" id="IPR044880">
    <property type="entry name" value="NCX_ion-bd_dom_sf"/>
</dbReference>
<feature type="transmembrane region" description="Helical" evidence="17">
    <location>
        <begin position="210"/>
        <end position="231"/>
    </location>
</feature>
<keyword evidence="6" id="KW-0109">Calcium transport</keyword>
<feature type="domain" description="Sodium/calcium exchanger membrane region" evidence="18">
    <location>
        <begin position="107"/>
        <end position="256"/>
    </location>
</feature>
<keyword evidence="3" id="KW-0813">Transport</keyword>
<protein>
    <recommendedName>
        <fullName evidence="18">Sodium/calcium exchanger membrane region domain-containing protein</fullName>
    </recommendedName>
</protein>
<sequence>MKRDFKPKTRFRAAAVRIIIEQRRMRKEAIKMQGQVSIESQDSIQKSKPKCISTSMGLTAESNWRNLPTREEGFQRLIKWIIQAPLLVVLHYTIPDCRKDKWKKFFLLTFFTSIVWTAFFSYIMVWMVTLVGYTLGIPDSIMGITFLAAGTSVPDAFASLIVARQGLGDMAVSNSLGSNIFDILIGLAFPWFIQTAIIEPGSIALINSRGMVYSVILLFLTIVITIGGISLSQWQLTPRLGVVLLSVYGVFLVISILLEFNFLGYVNPPMCQD</sequence>
<evidence type="ECO:0000256" key="11">
    <source>
        <dbReference type="ARBA" id="ARBA00022958"/>
    </source>
</evidence>
<keyword evidence="16" id="KW-0739">Sodium transport</keyword>
<evidence type="ECO:0000256" key="16">
    <source>
        <dbReference type="ARBA" id="ARBA00023201"/>
    </source>
</evidence>
<keyword evidence="13" id="KW-0915">Sodium</keyword>
<evidence type="ECO:0000313" key="19">
    <source>
        <dbReference type="EMBL" id="GIX70463.1"/>
    </source>
</evidence>
<keyword evidence="10" id="KW-0769">Symport</keyword>
<dbReference type="PANTHER" id="PTHR10846">
    <property type="entry name" value="SODIUM/POTASSIUM/CALCIUM EXCHANGER"/>
    <property type="match status" value="1"/>
</dbReference>
<proteinExistence type="inferred from homology"/>
<feature type="transmembrane region" description="Helical" evidence="17">
    <location>
        <begin position="105"/>
        <end position="129"/>
    </location>
</feature>
<keyword evidence="20" id="KW-1185">Reference proteome</keyword>
<evidence type="ECO:0000313" key="20">
    <source>
        <dbReference type="Proteomes" id="UP001054837"/>
    </source>
</evidence>
<comment type="caution">
    <text evidence="19">The sequence shown here is derived from an EMBL/GenBank/DDBJ whole genome shotgun (WGS) entry which is preliminary data.</text>
</comment>
<comment type="subcellular location">
    <subcellularLocation>
        <location evidence="1">Membrane</location>
        <topology evidence="1">Multi-pass membrane protein</topology>
    </subcellularLocation>
</comment>
<evidence type="ECO:0000256" key="10">
    <source>
        <dbReference type="ARBA" id="ARBA00022847"/>
    </source>
</evidence>
<name>A0AAV4MDN4_9ARAC</name>
<dbReference type="Proteomes" id="UP001054837">
    <property type="component" value="Unassembled WGS sequence"/>
</dbReference>
<reference evidence="19 20" key="1">
    <citation type="submission" date="2021-06" db="EMBL/GenBank/DDBJ databases">
        <title>Caerostris darwini draft genome.</title>
        <authorList>
            <person name="Kono N."/>
            <person name="Arakawa K."/>
        </authorList>
    </citation>
    <scope>NUCLEOTIDE SEQUENCE [LARGE SCALE GENOMIC DNA]</scope>
</reference>
<dbReference type="InterPro" id="IPR004837">
    <property type="entry name" value="NaCa_Exmemb"/>
</dbReference>
<dbReference type="GO" id="GO:0005262">
    <property type="term" value="F:calcium channel activity"/>
    <property type="evidence" value="ECO:0007669"/>
    <property type="project" value="TreeGrafter"/>
</dbReference>
<keyword evidence="5" id="KW-0633">Potassium transport</keyword>
<keyword evidence="7 17" id="KW-0812">Transmembrane</keyword>
<organism evidence="19 20">
    <name type="scientific">Caerostris darwini</name>
    <dbReference type="NCBI Taxonomy" id="1538125"/>
    <lineage>
        <taxon>Eukaryota</taxon>
        <taxon>Metazoa</taxon>
        <taxon>Ecdysozoa</taxon>
        <taxon>Arthropoda</taxon>
        <taxon>Chelicerata</taxon>
        <taxon>Arachnida</taxon>
        <taxon>Araneae</taxon>
        <taxon>Araneomorphae</taxon>
        <taxon>Entelegynae</taxon>
        <taxon>Araneoidea</taxon>
        <taxon>Araneidae</taxon>
        <taxon>Caerostris</taxon>
    </lineage>
</organism>
<keyword evidence="11" id="KW-0630">Potassium</keyword>
<evidence type="ECO:0000259" key="18">
    <source>
        <dbReference type="Pfam" id="PF01699"/>
    </source>
</evidence>
<evidence type="ECO:0000256" key="9">
    <source>
        <dbReference type="ARBA" id="ARBA00022837"/>
    </source>
</evidence>
<dbReference type="GO" id="GO:0005886">
    <property type="term" value="C:plasma membrane"/>
    <property type="evidence" value="ECO:0007669"/>
    <property type="project" value="TreeGrafter"/>
</dbReference>
<evidence type="ECO:0000256" key="4">
    <source>
        <dbReference type="ARBA" id="ARBA00022449"/>
    </source>
</evidence>
<evidence type="ECO:0000256" key="1">
    <source>
        <dbReference type="ARBA" id="ARBA00004141"/>
    </source>
</evidence>
<feature type="transmembrane region" description="Helical" evidence="17">
    <location>
        <begin position="175"/>
        <end position="198"/>
    </location>
</feature>
<accession>A0AAV4MDN4</accession>
<dbReference type="Pfam" id="PF01699">
    <property type="entry name" value="Na_Ca_ex"/>
    <property type="match status" value="1"/>
</dbReference>
<keyword evidence="4" id="KW-0050">Antiport</keyword>
<dbReference type="GO" id="GO:0006874">
    <property type="term" value="P:intracellular calcium ion homeostasis"/>
    <property type="evidence" value="ECO:0007669"/>
    <property type="project" value="TreeGrafter"/>
</dbReference>
<evidence type="ECO:0000256" key="3">
    <source>
        <dbReference type="ARBA" id="ARBA00022448"/>
    </source>
</evidence>
<keyword evidence="14" id="KW-0406">Ion transport</keyword>
<dbReference type="EMBL" id="BPLQ01000371">
    <property type="protein sequence ID" value="GIX70463.1"/>
    <property type="molecule type" value="Genomic_DNA"/>
</dbReference>
<dbReference type="InterPro" id="IPR004481">
    <property type="entry name" value="K/Na/Ca-exchanger"/>
</dbReference>
<dbReference type="AlphaFoldDB" id="A0AAV4MDN4"/>
<evidence type="ECO:0000256" key="7">
    <source>
        <dbReference type="ARBA" id="ARBA00022692"/>
    </source>
</evidence>
<evidence type="ECO:0000256" key="15">
    <source>
        <dbReference type="ARBA" id="ARBA00023136"/>
    </source>
</evidence>
<evidence type="ECO:0000256" key="6">
    <source>
        <dbReference type="ARBA" id="ARBA00022568"/>
    </source>
</evidence>
<feature type="transmembrane region" description="Helical" evidence="17">
    <location>
        <begin position="141"/>
        <end position="163"/>
    </location>
</feature>
<evidence type="ECO:0000256" key="12">
    <source>
        <dbReference type="ARBA" id="ARBA00022989"/>
    </source>
</evidence>
<feature type="transmembrane region" description="Helical" evidence="17">
    <location>
        <begin position="243"/>
        <end position="266"/>
    </location>
</feature>
<keyword evidence="15 17" id="KW-0472">Membrane</keyword>
<keyword evidence="8" id="KW-0732">Signal</keyword>
<evidence type="ECO:0000256" key="2">
    <source>
        <dbReference type="ARBA" id="ARBA00005364"/>
    </source>
</evidence>
<comment type="similarity">
    <text evidence="2">Belongs to the Ca(2+):cation antiporter (CaCA) (TC 2.A.19) family. SLC24A subfamily.</text>
</comment>
<dbReference type="GO" id="GO:0008273">
    <property type="term" value="F:calcium, potassium:sodium antiporter activity"/>
    <property type="evidence" value="ECO:0007669"/>
    <property type="project" value="TreeGrafter"/>
</dbReference>
<evidence type="ECO:0000256" key="17">
    <source>
        <dbReference type="SAM" id="Phobius"/>
    </source>
</evidence>
<dbReference type="FunFam" id="1.20.1420.30:FF:000009">
    <property type="entry name" value="sodium/potassium/calcium exchanger 5 isoform X2"/>
    <property type="match status" value="1"/>
</dbReference>
<evidence type="ECO:0000256" key="5">
    <source>
        <dbReference type="ARBA" id="ARBA00022538"/>
    </source>
</evidence>
<keyword evidence="9" id="KW-0106">Calcium</keyword>
<gene>
    <name evidence="19" type="primary">SLC24A4</name>
    <name evidence="19" type="ORF">CDAR_280551</name>
</gene>
<dbReference type="GO" id="GO:0015293">
    <property type="term" value="F:symporter activity"/>
    <property type="evidence" value="ECO:0007669"/>
    <property type="project" value="UniProtKB-KW"/>
</dbReference>
<dbReference type="Gene3D" id="1.20.1420.30">
    <property type="entry name" value="NCX, central ion-binding region"/>
    <property type="match status" value="1"/>
</dbReference>
<evidence type="ECO:0000256" key="14">
    <source>
        <dbReference type="ARBA" id="ARBA00023065"/>
    </source>
</evidence>
<keyword evidence="12 17" id="KW-1133">Transmembrane helix</keyword>
<evidence type="ECO:0000256" key="13">
    <source>
        <dbReference type="ARBA" id="ARBA00023053"/>
    </source>
</evidence>
<evidence type="ECO:0000256" key="8">
    <source>
        <dbReference type="ARBA" id="ARBA00022729"/>
    </source>
</evidence>